<dbReference type="InterPro" id="IPR002885">
    <property type="entry name" value="PPR_rpt"/>
</dbReference>
<dbReference type="EMBL" id="QPKB01000009">
    <property type="protein sequence ID" value="RWR91894.1"/>
    <property type="molecule type" value="Genomic_DNA"/>
</dbReference>
<dbReference type="OrthoDB" id="185373at2759"/>
<gene>
    <name evidence="3" type="ORF">CKAN_02107200</name>
</gene>
<accession>A0A443PM87</accession>
<dbReference type="InterPro" id="IPR050872">
    <property type="entry name" value="PPR_P_subfamily"/>
</dbReference>
<dbReference type="InterPro" id="IPR011990">
    <property type="entry name" value="TPR-like_helical_dom_sf"/>
</dbReference>
<sequence>MEARGFVVDLVTISSLLITLHKHGRWDRAERLMKHVRDSGKTNMEASMRTFQNRGKDFTSLFPSDGDLSEIMSFMDLTSDLNTDANLNSESGSQDKVNSFSGWSSSPHMDRMVDGSEPFSSSLFSISRGQRVHGIGAKSFDIDMVNTYMSIFVAQGKLSVACKLFEIFTEMGRDPVIYTYNTLMSSFIKKGYFKEVWVF</sequence>
<dbReference type="Pfam" id="PF13812">
    <property type="entry name" value="PPR_3"/>
    <property type="match status" value="1"/>
</dbReference>
<dbReference type="Gene3D" id="1.25.40.10">
    <property type="entry name" value="Tetratricopeptide repeat domain"/>
    <property type="match status" value="1"/>
</dbReference>
<name>A0A443PM87_9MAGN</name>
<dbReference type="STRING" id="337451.A0A443PM87"/>
<dbReference type="AlphaFoldDB" id="A0A443PM87"/>
<keyword evidence="2" id="KW-0677">Repeat</keyword>
<evidence type="ECO:0000313" key="3">
    <source>
        <dbReference type="EMBL" id="RWR91894.1"/>
    </source>
</evidence>
<dbReference type="PANTHER" id="PTHR46128:SF86">
    <property type="entry name" value="PENTACOTRIPEPTIDE-REPEAT REGION OF PRORP DOMAIN-CONTAINING PROTEIN"/>
    <property type="match status" value="1"/>
</dbReference>
<protein>
    <submittedName>
        <fullName evidence="3">Pentatricopeptide repeat-containing protein</fullName>
    </submittedName>
</protein>
<dbReference type="Proteomes" id="UP000283530">
    <property type="component" value="Unassembled WGS sequence"/>
</dbReference>
<reference evidence="3 4" key="1">
    <citation type="journal article" date="2019" name="Nat. Plants">
        <title>Stout camphor tree genome fills gaps in understanding of flowering plant genome evolution.</title>
        <authorList>
            <person name="Chaw S.M."/>
            <person name="Liu Y.C."/>
            <person name="Wu Y.W."/>
            <person name="Wang H.Y."/>
            <person name="Lin C.I."/>
            <person name="Wu C.S."/>
            <person name="Ke H.M."/>
            <person name="Chang L.Y."/>
            <person name="Hsu C.Y."/>
            <person name="Yang H.T."/>
            <person name="Sudianto E."/>
            <person name="Hsu M.H."/>
            <person name="Wu K.P."/>
            <person name="Wang L.N."/>
            <person name="Leebens-Mack J.H."/>
            <person name="Tsai I.J."/>
        </authorList>
    </citation>
    <scope>NUCLEOTIDE SEQUENCE [LARGE SCALE GENOMIC DNA]</scope>
    <source>
        <strain evidence="4">cv. Chaw 1501</strain>
        <tissue evidence="3">Young leaves</tissue>
    </source>
</reference>
<proteinExistence type="inferred from homology"/>
<organism evidence="3 4">
    <name type="scientific">Cinnamomum micranthum f. kanehirae</name>
    <dbReference type="NCBI Taxonomy" id="337451"/>
    <lineage>
        <taxon>Eukaryota</taxon>
        <taxon>Viridiplantae</taxon>
        <taxon>Streptophyta</taxon>
        <taxon>Embryophyta</taxon>
        <taxon>Tracheophyta</taxon>
        <taxon>Spermatophyta</taxon>
        <taxon>Magnoliopsida</taxon>
        <taxon>Magnoliidae</taxon>
        <taxon>Laurales</taxon>
        <taxon>Lauraceae</taxon>
        <taxon>Cinnamomum</taxon>
    </lineage>
</organism>
<comment type="similarity">
    <text evidence="1">Belongs to the PPR family. P subfamily.</text>
</comment>
<evidence type="ECO:0000256" key="2">
    <source>
        <dbReference type="ARBA" id="ARBA00022737"/>
    </source>
</evidence>
<evidence type="ECO:0000256" key="1">
    <source>
        <dbReference type="ARBA" id="ARBA00007626"/>
    </source>
</evidence>
<keyword evidence="4" id="KW-1185">Reference proteome</keyword>
<evidence type="ECO:0000313" key="4">
    <source>
        <dbReference type="Proteomes" id="UP000283530"/>
    </source>
</evidence>
<dbReference type="PANTHER" id="PTHR46128">
    <property type="entry name" value="MITOCHONDRIAL GROUP I INTRON SPLICING FACTOR CCM1"/>
    <property type="match status" value="1"/>
</dbReference>
<comment type="caution">
    <text evidence="3">The sequence shown here is derived from an EMBL/GenBank/DDBJ whole genome shotgun (WGS) entry which is preliminary data.</text>
</comment>